<gene>
    <name evidence="3" type="ORF">CEUR00632_LOCUS2149</name>
</gene>
<name>A0A7R9YRQ2_9CHLO</name>
<proteinExistence type="predicted"/>
<evidence type="ECO:0000313" key="3">
    <source>
        <dbReference type="EMBL" id="CAD8282114.1"/>
    </source>
</evidence>
<dbReference type="EMBL" id="HBEC01004702">
    <property type="protein sequence ID" value="CAD8282114.1"/>
    <property type="molecule type" value="Transcribed_RNA"/>
</dbReference>
<evidence type="ECO:0000259" key="2">
    <source>
        <dbReference type="PROSITE" id="PS50275"/>
    </source>
</evidence>
<feature type="transmembrane region" description="Helical" evidence="1">
    <location>
        <begin position="568"/>
        <end position="591"/>
    </location>
</feature>
<dbReference type="InterPro" id="IPR002013">
    <property type="entry name" value="SAC_dom"/>
</dbReference>
<dbReference type="GO" id="GO:0046856">
    <property type="term" value="P:phosphatidylinositol dephosphorylation"/>
    <property type="evidence" value="ECO:0007669"/>
    <property type="project" value="TreeGrafter"/>
</dbReference>
<organism evidence="3">
    <name type="scientific">Chlamydomonas euryale</name>
    <dbReference type="NCBI Taxonomy" id="1486919"/>
    <lineage>
        <taxon>Eukaryota</taxon>
        <taxon>Viridiplantae</taxon>
        <taxon>Chlorophyta</taxon>
        <taxon>core chlorophytes</taxon>
        <taxon>Chlorophyceae</taxon>
        <taxon>CS clade</taxon>
        <taxon>Chlamydomonadales</taxon>
        <taxon>Chlamydomonadaceae</taxon>
        <taxon>Chlamydomonas</taxon>
    </lineage>
</organism>
<keyword evidence="1" id="KW-1133">Transmembrane helix</keyword>
<keyword evidence="1" id="KW-0812">Transmembrane</keyword>
<keyword evidence="1" id="KW-0472">Membrane</keyword>
<dbReference type="PANTHER" id="PTHR45662">
    <property type="entry name" value="PHOSPHATIDYLINOSITIDE PHOSPHATASE SAC1"/>
    <property type="match status" value="1"/>
</dbReference>
<feature type="transmembrane region" description="Helical" evidence="1">
    <location>
        <begin position="541"/>
        <end position="559"/>
    </location>
</feature>
<accession>A0A7R9YRQ2</accession>
<dbReference type="GO" id="GO:0043812">
    <property type="term" value="F:phosphatidylinositol-4-phosphate phosphatase activity"/>
    <property type="evidence" value="ECO:0007669"/>
    <property type="project" value="TreeGrafter"/>
</dbReference>
<dbReference type="AlphaFoldDB" id="A0A7R9YRQ2"/>
<evidence type="ECO:0000256" key="1">
    <source>
        <dbReference type="SAM" id="Phobius"/>
    </source>
</evidence>
<dbReference type="PANTHER" id="PTHR45662:SF2">
    <property type="entry name" value="PHOSPHATIDYLINOSITOL-3-PHOSPHATASE SAC1"/>
    <property type="match status" value="1"/>
</dbReference>
<dbReference type="Pfam" id="PF02383">
    <property type="entry name" value="Syja_N"/>
    <property type="match status" value="1"/>
</dbReference>
<dbReference type="PROSITE" id="PS50275">
    <property type="entry name" value="SAC"/>
    <property type="match status" value="1"/>
</dbReference>
<dbReference type="GO" id="GO:0005783">
    <property type="term" value="C:endoplasmic reticulum"/>
    <property type="evidence" value="ECO:0007669"/>
    <property type="project" value="TreeGrafter"/>
</dbReference>
<sequence length="617" mass="67832">MGVEPVPPHSELQVYVGDANVVVQPLVKQRGVTQVDTLSVDLRTGSVQRLDSAPQRGPAVSVVAVLGAQRLYKGYALVVATEAAVVANVLGADIYQIKSTKLITSEEARLSKENKPLLRLLSDGADPEGSGRAMYFSYYYDITLCSQRIADVANDTSTAMKFSANRADKDFFWNFAMSRSMIDAGAHRFVMPCIMGFVRQVPNLVLRQVKGARAHRTATLTLIARRCVQRAGTRHWRRGADTSGYVANYVETEQLLQLEPEEGTDVPTVASYLVLRGSIPIMWTELPNIKYKPTRVIAPSDTLGPTLAKHMEVLRTNHKEVTAINLVNQHGGEGKLCDAFKFAVDQYNSGGGKGLHYVAFDFHQECGTKRYERMSILWDQIKDDFARHSFFLHGANGTLSRQRGAMRVNCIDCLDRTNVVQGVLGRKSLDAILSQLGLLAEGVPMSDTYPDVEQEFKVLWADHGDAVSMQYAGTGAMKSGFTRTGKRTYGGLLDDGFKSVSRYYLNNFQDGKKQDAVDLITGAYAPEPGTSMPKSARRSPLIPLLMAVVLIYFGFLNIARADLSRQSLLLDVIPSVLGPILVGLAVLYFTAANGKYLVNRPVLCYELAATVTKPKKS</sequence>
<protein>
    <recommendedName>
        <fullName evidence="2">SAC domain-containing protein</fullName>
    </recommendedName>
</protein>
<feature type="domain" description="SAC" evidence="2">
    <location>
        <begin position="134"/>
        <end position="473"/>
    </location>
</feature>
<reference evidence="3" key="1">
    <citation type="submission" date="2021-01" db="EMBL/GenBank/DDBJ databases">
        <authorList>
            <person name="Corre E."/>
            <person name="Pelletier E."/>
            <person name="Niang G."/>
            <person name="Scheremetjew M."/>
            <person name="Finn R."/>
            <person name="Kale V."/>
            <person name="Holt S."/>
            <person name="Cochrane G."/>
            <person name="Meng A."/>
            <person name="Brown T."/>
            <person name="Cohen L."/>
        </authorList>
    </citation>
    <scope>NUCLEOTIDE SEQUENCE</scope>
    <source>
        <strain evidence="3">CCMP219</strain>
    </source>
</reference>